<organism evidence="1 2">
    <name type="scientific">Comamonas testosteroni</name>
    <name type="common">Pseudomonas testosteroni</name>
    <dbReference type="NCBI Taxonomy" id="285"/>
    <lineage>
        <taxon>Bacteria</taxon>
        <taxon>Pseudomonadati</taxon>
        <taxon>Pseudomonadota</taxon>
        <taxon>Betaproteobacteria</taxon>
        <taxon>Burkholderiales</taxon>
        <taxon>Comamonadaceae</taxon>
        <taxon>Comamonas</taxon>
    </lineage>
</organism>
<dbReference type="Proteomes" id="UP000029553">
    <property type="component" value="Unassembled WGS sequence"/>
</dbReference>
<protein>
    <submittedName>
        <fullName evidence="1">Uncharacterized protein</fullName>
    </submittedName>
</protein>
<comment type="caution">
    <text evidence="1">The sequence shown here is derived from an EMBL/GenBank/DDBJ whole genome shotgun (WGS) entry which is preliminary data.</text>
</comment>
<evidence type="ECO:0000313" key="2">
    <source>
        <dbReference type="Proteomes" id="UP000029553"/>
    </source>
</evidence>
<reference evidence="1 2" key="1">
    <citation type="submission" date="2013-09" db="EMBL/GenBank/DDBJ databases">
        <title>High correlation between genotypes and phenotypes of environmental bacteria Comamonas testosteroni strains.</title>
        <authorList>
            <person name="Liu L."/>
            <person name="Zhu W."/>
            <person name="Xia X."/>
            <person name="Xu B."/>
            <person name="Luo M."/>
            <person name="Wang G."/>
        </authorList>
    </citation>
    <scope>NUCLEOTIDE SEQUENCE [LARGE SCALE GENOMIC DNA]</scope>
    <source>
        <strain evidence="1 2">JL40</strain>
    </source>
</reference>
<evidence type="ECO:0000313" key="1">
    <source>
        <dbReference type="EMBL" id="KGH31453.1"/>
    </source>
</evidence>
<dbReference type="AlphaFoldDB" id="A0A096FNV7"/>
<sequence>MPMCAQVLASLKVIWQMPAAALLNQSVSRQQAGLDALGIAISSPAPLSSTNWTQYKAALSRRLCAGGGDSRYRQAAHQSSEGGPLVLAESTELKFPGRLCCPRLQAQPTATSYG</sequence>
<name>A0A096FNV7_COMTE</name>
<dbReference type="EMBL" id="AWOR01000021">
    <property type="protein sequence ID" value="KGH31453.1"/>
    <property type="molecule type" value="Genomic_DNA"/>
</dbReference>
<proteinExistence type="predicted"/>
<gene>
    <name evidence="1" type="ORF">P353_06000</name>
</gene>
<accession>A0A096FNV7</accession>